<accession>A0A507AM78</accession>
<organism evidence="3 4">
    <name type="scientific">Thyridium curvatum</name>
    <dbReference type="NCBI Taxonomy" id="1093900"/>
    <lineage>
        <taxon>Eukaryota</taxon>
        <taxon>Fungi</taxon>
        <taxon>Dikarya</taxon>
        <taxon>Ascomycota</taxon>
        <taxon>Pezizomycotina</taxon>
        <taxon>Sordariomycetes</taxon>
        <taxon>Sordariomycetidae</taxon>
        <taxon>Thyridiales</taxon>
        <taxon>Thyridiaceae</taxon>
        <taxon>Thyridium</taxon>
    </lineage>
</organism>
<reference evidence="3 4" key="1">
    <citation type="submission" date="2019-06" db="EMBL/GenBank/DDBJ databases">
        <title>Draft genome sequence of the filamentous fungus Phialemoniopsis curvata isolated from diesel fuel.</title>
        <authorList>
            <person name="Varaljay V.A."/>
            <person name="Lyon W.J."/>
            <person name="Crouch A.L."/>
            <person name="Drake C.E."/>
            <person name="Hollomon J.M."/>
            <person name="Nadeau L.J."/>
            <person name="Nunn H.S."/>
            <person name="Stevenson B.S."/>
            <person name="Bojanowski C.L."/>
            <person name="Crookes-Goodson W.J."/>
        </authorList>
    </citation>
    <scope>NUCLEOTIDE SEQUENCE [LARGE SCALE GENOMIC DNA]</scope>
    <source>
        <strain evidence="3 4">D216</strain>
    </source>
</reference>
<dbReference type="InParanoid" id="A0A507AM78"/>
<feature type="compositionally biased region" description="Basic and acidic residues" evidence="1">
    <location>
        <begin position="46"/>
        <end position="60"/>
    </location>
</feature>
<feature type="region of interest" description="Disordered" evidence="1">
    <location>
        <begin position="1"/>
        <end position="91"/>
    </location>
</feature>
<name>A0A507AM78_9PEZI</name>
<dbReference type="AlphaFoldDB" id="A0A507AM78"/>
<keyword evidence="2" id="KW-0472">Membrane</keyword>
<comment type="caution">
    <text evidence="3">The sequence shown here is derived from an EMBL/GenBank/DDBJ whole genome shotgun (WGS) entry which is preliminary data.</text>
</comment>
<feature type="region of interest" description="Disordered" evidence="1">
    <location>
        <begin position="112"/>
        <end position="160"/>
    </location>
</feature>
<evidence type="ECO:0000313" key="3">
    <source>
        <dbReference type="EMBL" id="TPX07314.1"/>
    </source>
</evidence>
<dbReference type="EMBL" id="SKBQ01000090">
    <property type="protein sequence ID" value="TPX07314.1"/>
    <property type="molecule type" value="Genomic_DNA"/>
</dbReference>
<evidence type="ECO:0000313" key="4">
    <source>
        <dbReference type="Proteomes" id="UP000319257"/>
    </source>
</evidence>
<keyword evidence="2" id="KW-0812">Transmembrane</keyword>
<dbReference type="OrthoDB" id="5358884at2759"/>
<evidence type="ECO:0000256" key="2">
    <source>
        <dbReference type="SAM" id="Phobius"/>
    </source>
</evidence>
<sequence length="366" mass="38487">MADHEHQDPRSPQDHQEHQEHQYPQSPQSAYSQDPQDLLSPQTPREPQEHQERQAQDEPPPRATSQSPYPEVAPQGDRYPEHNEYGYGEHSPSGAAYPAAYGGGAATFYDSTVSPSVAQPPPPPETVLFPSSQSSSSQGGDSNSNNIKEEIAGGSGRKPPRGSTIWGCSVAVFVLATVVALLLAAVVGLAAGTGIEARRASDAADQLAELSASASAAAAKTVTVTAPAPTATPWAALDHKCSSDPDNVSGQTYTSFTLLGAQTFTIQCNKDTTGTDLLSLFVADFDACMDACSAFTMYETANFGSANANATCGAVSFIPLWTIKSDAQKGKAPGNCYLKPAPQSLKTLKTPNIGTECHAAFVSRDK</sequence>
<protein>
    <submittedName>
        <fullName evidence="3">Uncharacterized protein</fullName>
    </submittedName>
</protein>
<feature type="transmembrane region" description="Helical" evidence="2">
    <location>
        <begin position="165"/>
        <end position="191"/>
    </location>
</feature>
<evidence type="ECO:0000256" key="1">
    <source>
        <dbReference type="SAM" id="MobiDB-lite"/>
    </source>
</evidence>
<dbReference type="GeneID" id="41978183"/>
<feature type="compositionally biased region" description="Basic and acidic residues" evidence="1">
    <location>
        <begin position="1"/>
        <end position="21"/>
    </location>
</feature>
<dbReference type="RefSeq" id="XP_030989025.1">
    <property type="nucleotide sequence ID" value="XM_031133387.1"/>
</dbReference>
<keyword evidence="2" id="KW-1133">Transmembrane helix</keyword>
<dbReference type="Proteomes" id="UP000319257">
    <property type="component" value="Unassembled WGS sequence"/>
</dbReference>
<proteinExistence type="predicted"/>
<feature type="compositionally biased region" description="Low complexity" evidence="1">
    <location>
        <begin position="131"/>
        <end position="146"/>
    </location>
</feature>
<keyword evidence="4" id="KW-1185">Reference proteome</keyword>
<gene>
    <name evidence="3" type="ORF">E0L32_010736</name>
</gene>
<feature type="compositionally biased region" description="Low complexity" evidence="1">
    <location>
        <begin position="22"/>
        <end position="37"/>
    </location>
</feature>